<evidence type="ECO:0000259" key="2">
    <source>
        <dbReference type="PROSITE" id="PS00028"/>
    </source>
</evidence>
<organism evidence="3 4">
    <name type="scientific">Magallana gigas</name>
    <name type="common">Pacific oyster</name>
    <name type="synonym">Crassostrea gigas</name>
    <dbReference type="NCBI Taxonomy" id="29159"/>
    <lineage>
        <taxon>Eukaryota</taxon>
        <taxon>Metazoa</taxon>
        <taxon>Spiralia</taxon>
        <taxon>Lophotrochozoa</taxon>
        <taxon>Mollusca</taxon>
        <taxon>Bivalvia</taxon>
        <taxon>Autobranchia</taxon>
        <taxon>Pteriomorphia</taxon>
        <taxon>Ostreida</taxon>
        <taxon>Ostreoidea</taxon>
        <taxon>Ostreidae</taxon>
        <taxon>Magallana</taxon>
    </lineage>
</organism>
<feature type="domain" description="C2H2-type" evidence="2">
    <location>
        <begin position="373"/>
        <end position="395"/>
    </location>
</feature>
<dbReference type="EnsemblMetazoa" id="G31233.1">
    <property type="protein sequence ID" value="G31233.1:cds"/>
    <property type="gene ID" value="G31233"/>
</dbReference>
<dbReference type="Gene3D" id="3.30.160.60">
    <property type="entry name" value="Classic Zinc Finger"/>
    <property type="match status" value="1"/>
</dbReference>
<feature type="region of interest" description="Disordered" evidence="1">
    <location>
        <begin position="276"/>
        <end position="296"/>
    </location>
</feature>
<dbReference type="Proteomes" id="UP000005408">
    <property type="component" value="Unassembled WGS sequence"/>
</dbReference>
<protein>
    <recommendedName>
        <fullName evidence="2">C2H2-type domain-containing protein</fullName>
    </recommendedName>
</protein>
<keyword evidence="4" id="KW-1185">Reference proteome</keyword>
<name>A0A8W8M469_MAGGI</name>
<proteinExistence type="predicted"/>
<reference evidence="3" key="1">
    <citation type="submission" date="2022-08" db="UniProtKB">
        <authorList>
            <consortium name="EnsemblMetazoa"/>
        </authorList>
    </citation>
    <scope>IDENTIFICATION</scope>
    <source>
        <strain evidence="3">05x7-T-G4-1.051#20</strain>
    </source>
</reference>
<evidence type="ECO:0000256" key="1">
    <source>
        <dbReference type="SAM" id="MobiDB-lite"/>
    </source>
</evidence>
<dbReference type="AlphaFoldDB" id="A0A8W8M469"/>
<evidence type="ECO:0000313" key="3">
    <source>
        <dbReference type="EnsemblMetazoa" id="G31233.1:cds"/>
    </source>
</evidence>
<dbReference type="InterPro" id="IPR013087">
    <property type="entry name" value="Znf_C2H2_type"/>
</dbReference>
<accession>A0A8W8M469</accession>
<sequence>MAADVKPRLRDEERTLVDVNNREITIYGHVEIPVTFGSVKCSLPVVVCDVLNEGILGQDFLMKNVQKLDLQKMMLIIDQGNIQCWTGGEAVMVCSVAVKQTVIIPPETRSVIPITIPKKDHLAELGLVETPATVISQKNFSLIPGIVDTKSQDLQAVIQNFSSNPITLYPNMKLGTCESYYEKSPAGNCCRVAEPPTTSTNTTSGLPEHLVDLMTRSTKHLDFEESLKLKKLLIKFQSVFATSSDDLGRTDLVQHTINTGPANPIRQCPRRLPFGKREQTNDDIESQTENAGDETNPYAEVGHVCVITRGQQRTSGPTTPPNTVSLPGWEPAQFRQLQLQDKDISPIMTLLDDGSNRPGWNDISHLSMSSFACWLCPEKFKSNRDRKNHLISRPHERMRVLCPFCPLRDGKKEKSLRRMSDLKVHIADSHKAEKRISSDSLPSDFFSEANGFWLAVHPKDYLKLITPNSWRADAAVRARTEMIRWIRANQLSKRRLQELEQ</sequence>
<dbReference type="PROSITE" id="PS00028">
    <property type="entry name" value="ZINC_FINGER_C2H2_1"/>
    <property type="match status" value="1"/>
</dbReference>
<evidence type="ECO:0000313" key="4">
    <source>
        <dbReference type="Proteomes" id="UP000005408"/>
    </source>
</evidence>